<feature type="signal peptide" evidence="1">
    <location>
        <begin position="1"/>
        <end position="19"/>
    </location>
</feature>
<comment type="caution">
    <text evidence="2">The sequence shown here is derived from an EMBL/GenBank/DDBJ whole genome shotgun (WGS) entry which is preliminary data.</text>
</comment>
<dbReference type="RefSeq" id="WP_100082854.1">
    <property type="nucleotide sequence ID" value="NZ_NQVN01000024.1"/>
</dbReference>
<evidence type="ECO:0000256" key="1">
    <source>
        <dbReference type="SAM" id="SignalP"/>
    </source>
</evidence>
<dbReference type="OrthoDB" id="8607336at2"/>
<evidence type="ECO:0000313" key="3">
    <source>
        <dbReference type="Proteomes" id="UP000231070"/>
    </source>
</evidence>
<dbReference type="Pfam" id="PF13992">
    <property type="entry name" value="YecR"/>
    <property type="match status" value="1"/>
</dbReference>
<proteinExistence type="predicted"/>
<sequence>MKKLTIAALCLALAGCVNVNKELVATGGSRADGTVDLSYEQASIENVKIDPVKGVATARERCQAWGYKDAAPFGGESRMCQVSTNYGCNQWLATIRYQCLGSVPASPSK</sequence>
<accession>A0A2G9WQ63</accession>
<protein>
    <recommendedName>
        <fullName evidence="4">YecR-like lipoprotein</fullName>
    </recommendedName>
</protein>
<feature type="chain" id="PRO_5013661594" description="YecR-like lipoprotein" evidence="1">
    <location>
        <begin position="20"/>
        <end position="109"/>
    </location>
</feature>
<dbReference type="EMBL" id="NQVN01000024">
    <property type="protein sequence ID" value="PIO96859.1"/>
    <property type="molecule type" value="Genomic_DNA"/>
</dbReference>
<dbReference type="AlphaFoldDB" id="A0A2G9WQ63"/>
<reference evidence="2 3" key="1">
    <citation type="submission" date="2017-08" db="EMBL/GenBank/DDBJ databases">
        <title>Pleomorphomonas carboxidotrophicus sp. nov., a new mesophilic hydrogenogenic carboxidotroph.</title>
        <authorList>
            <person name="Esquivel-Elizondo S."/>
            <person name="Krajmalnik-Brown R."/>
            <person name="Maldonado J."/>
        </authorList>
    </citation>
    <scope>NUCLEOTIDE SEQUENCE [LARGE SCALE GENOMIC DNA]</scope>
    <source>
        <strain evidence="2 3">SVCO-16</strain>
    </source>
</reference>
<dbReference type="InterPro" id="IPR025731">
    <property type="entry name" value="YecR-like"/>
</dbReference>
<dbReference type="Proteomes" id="UP000231070">
    <property type="component" value="Unassembled WGS sequence"/>
</dbReference>
<name>A0A2G9WQ63_9HYPH</name>
<dbReference type="PROSITE" id="PS51257">
    <property type="entry name" value="PROKAR_LIPOPROTEIN"/>
    <property type="match status" value="1"/>
</dbReference>
<evidence type="ECO:0008006" key="4">
    <source>
        <dbReference type="Google" id="ProtNLM"/>
    </source>
</evidence>
<keyword evidence="1" id="KW-0732">Signal</keyword>
<gene>
    <name evidence="2" type="ORF">CJ014_22985</name>
</gene>
<evidence type="ECO:0000313" key="2">
    <source>
        <dbReference type="EMBL" id="PIO96859.1"/>
    </source>
</evidence>
<keyword evidence="3" id="KW-1185">Reference proteome</keyword>
<organism evidence="2 3">
    <name type="scientific">Pleomorphomonas carboxyditropha</name>
    <dbReference type="NCBI Taxonomy" id="2023338"/>
    <lineage>
        <taxon>Bacteria</taxon>
        <taxon>Pseudomonadati</taxon>
        <taxon>Pseudomonadota</taxon>
        <taxon>Alphaproteobacteria</taxon>
        <taxon>Hyphomicrobiales</taxon>
        <taxon>Pleomorphomonadaceae</taxon>
        <taxon>Pleomorphomonas</taxon>
    </lineage>
</organism>